<sequence length="117" mass="13110">MTLTEFLLARIDEHQERCQAMLDPGHPIKALVSQQTIRSSLDALAETRRIATAHAEGTQGTFSDSHAAGSCWPRTASHGSVNGPCEVLRRLAEPYADHPDYDEAWRPSRSQTRERQR</sequence>
<evidence type="ECO:0000313" key="2">
    <source>
        <dbReference type="EMBL" id="QAY70004.1"/>
    </source>
</evidence>
<dbReference type="InterPro" id="IPR046193">
    <property type="entry name" value="DUF6221"/>
</dbReference>
<dbReference type="Proteomes" id="UP000292118">
    <property type="component" value="Chromosome"/>
</dbReference>
<dbReference type="RefSeq" id="WP_129187517.1">
    <property type="nucleotide sequence ID" value="NZ_CP035493.1"/>
</dbReference>
<dbReference type="AlphaFoldDB" id="A0A4P6F3A3"/>
<keyword evidence="3" id="KW-1185">Reference proteome</keyword>
<dbReference type="KEGG" id="xya:ET471_08140"/>
<dbReference type="EMBL" id="CP035493">
    <property type="protein sequence ID" value="QAY70004.1"/>
    <property type="molecule type" value="Genomic_DNA"/>
</dbReference>
<feature type="region of interest" description="Disordered" evidence="1">
    <location>
        <begin position="54"/>
        <end position="81"/>
    </location>
</feature>
<proteinExistence type="predicted"/>
<accession>A0A4P6F3A3</accession>
<name>A0A4P6F3A3_9MICO</name>
<reference evidence="2 3" key="1">
    <citation type="submission" date="2019-01" db="EMBL/GenBank/DDBJ databases">
        <title>Genome sequencing of strain FW10M-9.</title>
        <authorList>
            <person name="Heo J."/>
            <person name="Kim S.-J."/>
            <person name="Kim J.-S."/>
            <person name="Hong S.-B."/>
            <person name="Kwon S.-W."/>
        </authorList>
    </citation>
    <scope>NUCLEOTIDE SEQUENCE [LARGE SCALE GENOMIC DNA]</scope>
    <source>
        <strain evidence="2 3">FW10M-9</strain>
    </source>
</reference>
<dbReference type="Pfam" id="PF19730">
    <property type="entry name" value="DUF6221"/>
    <property type="match status" value="1"/>
</dbReference>
<organism evidence="2 3">
    <name type="scientific">Xylanimonas protaetiae</name>
    <dbReference type="NCBI Taxonomy" id="2509457"/>
    <lineage>
        <taxon>Bacteria</taxon>
        <taxon>Bacillati</taxon>
        <taxon>Actinomycetota</taxon>
        <taxon>Actinomycetes</taxon>
        <taxon>Micrococcales</taxon>
        <taxon>Promicromonosporaceae</taxon>
        <taxon>Xylanimonas</taxon>
    </lineage>
</organism>
<gene>
    <name evidence="2" type="ORF">ET471_08140</name>
</gene>
<evidence type="ECO:0000313" key="3">
    <source>
        <dbReference type="Proteomes" id="UP000292118"/>
    </source>
</evidence>
<dbReference type="OrthoDB" id="4290974at2"/>
<protein>
    <submittedName>
        <fullName evidence="2">Uncharacterized protein</fullName>
    </submittedName>
</protein>
<feature type="region of interest" description="Disordered" evidence="1">
    <location>
        <begin position="96"/>
        <end position="117"/>
    </location>
</feature>
<evidence type="ECO:0000256" key="1">
    <source>
        <dbReference type="SAM" id="MobiDB-lite"/>
    </source>
</evidence>